<keyword evidence="1" id="KW-0472">Membrane</keyword>
<dbReference type="EMBL" id="BMEV01000097">
    <property type="protein sequence ID" value="GFZ90135.1"/>
    <property type="molecule type" value="Genomic_DNA"/>
</dbReference>
<feature type="domain" description="Potassium channel" evidence="2">
    <location>
        <begin position="50"/>
        <end position="135"/>
    </location>
</feature>
<keyword evidence="4" id="KW-1185">Reference proteome</keyword>
<dbReference type="RefSeq" id="WP_188393354.1">
    <property type="nucleotide sequence ID" value="NZ_BMEV01000097.1"/>
</dbReference>
<protein>
    <recommendedName>
        <fullName evidence="2">Potassium channel domain-containing protein</fullName>
    </recommendedName>
</protein>
<reference evidence="3" key="2">
    <citation type="submission" date="2020-09" db="EMBL/GenBank/DDBJ databases">
        <authorList>
            <person name="Sun Q."/>
            <person name="Zhou Y."/>
        </authorList>
    </citation>
    <scope>NUCLEOTIDE SEQUENCE</scope>
    <source>
        <strain evidence="3">CGMCC 1.12360</strain>
    </source>
</reference>
<evidence type="ECO:0000313" key="3">
    <source>
        <dbReference type="EMBL" id="GFZ90135.1"/>
    </source>
</evidence>
<name>A0A8J2XJ91_9BACI</name>
<feature type="transmembrane region" description="Helical" evidence="1">
    <location>
        <begin position="7"/>
        <end position="26"/>
    </location>
</feature>
<keyword evidence="1" id="KW-1133">Transmembrane helix</keyword>
<evidence type="ECO:0000256" key="1">
    <source>
        <dbReference type="SAM" id="Phobius"/>
    </source>
</evidence>
<dbReference type="Proteomes" id="UP000602050">
    <property type="component" value="Unassembled WGS sequence"/>
</dbReference>
<dbReference type="Pfam" id="PF07885">
    <property type="entry name" value="Ion_trans_2"/>
    <property type="match status" value="1"/>
</dbReference>
<sequence>MFLLIPWTLLIIIFYIIFTSIISFIREKFPFEMRDARFSWELFVTLVIVYIIVILGFGLIYFILSFQGIVLIEGGEIREVSMLGSLIHSIYFSGVTMLTIGYGDIVPIGIGRIFAVVEALIGYVLPAAFIMKLFQTRERYRNK</sequence>
<gene>
    <name evidence="3" type="ORF">GCM10010978_31570</name>
</gene>
<feature type="transmembrane region" description="Helical" evidence="1">
    <location>
        <begin position="85"/>
        <end position="103"/>
    </location>
</feature>
<proteinExistence type="predicted"/>
<organism evidence="3 4">
    <name type="scientific">Compostibacillus humi</name>
    <dbReference type="NCBI Taxonomy" id="1245525"/>
    <lineage>
        <taxon>Bacteria</taxon>
        <taxon>Bacillati</taxon>
        <taxon>Bacillota</taxon>
        <taxon>Bacilli</taxon>
        <taxon>Bacillales</taxon>
        <taxon>Bacillaceae</taxon>
        <taxon>Compostibacillus</taxon>
    </lineage>
</organism>
<dbReference type="InterPro" id="IPR013099">
    <property type="entry name" value="K_chnl_dom"/>
</dbReference>
<comment type="caution">
    <text evidence="3">The sequence shown here is derived from an EMBL/GenBank/DDBJ whole genome shotgun (WGS) entry which is preliminary data.</text>
</comment>
<feature type="transmembrane region" description="Helical" evidence="1">
    <location>
        <begin position="109"/>
        <end position="134"/>
    </location>
</feature>
<dbReference type="AlphaFoldDB" id="A0A8J2XJ91"/>
<feature type="transmembrane region" description="Helical" evidence="1">
    <location>
        <begin position="38"/>
        <end position="64"/>
    </location>
</feature>
<evidence type="ECO:0000313" key="4">
    <source>
        <dbReference type="Proteomes" id="UP000602050"/>
    </source>
</evidence>
<keyword evidence="1" id="KW-0812">Transmembrane</keyword>
<dbReference type="SUPFAM" id="SSF81324">
    <property type="entry name" value="Voltage-gated potassium channels"/>
    <property type="match status" value="1"/>
</dbReference>
<reference evidence="3" key="1">
    <citation type="journal article" date="2014" name="Int. J. Syst. Evol. Microbiol.">
        <title>Complete genome sequence of Corynebacterium casei LMG S-19264T (=DSM 44701T), isolated from a smear-ripened cheese.</title>
        <authorList>
            <consortium name="US DOE Joint Genome Institute (JGI-PGF)"/>
            <person name="Walter F."/>
            <person name="Albersmeier A."/>
            <person name="Kalinowski J."/>
            <person name="Ruckert C."/>
        </authorList>
    </citation>
    <scope>NUCLEOTIDE SEQUENCE</scope>
    <source>
        <strain evidence="3">CGMCC 1.12360</strain>
    </source>
</reference>
<accession>A0A8J2XJ91</accession>
<evidence type="ECO:0000259" key="2">
    <source>
        <dbReference type="Pfam" id="PF07885"/>
    </source>
</evidence>
<dbReference type="Gene3D" id="1.10.287.70">
    <property type="match status" value="1"/>
</dbReference>